<dbReference type="RefSeq" id="WP_303685535.1">
    <property type="nucleotide sequence ID" value="NZ_MAAX01000019.1"/>
</dbReference>
<dbReference type="SUPFAM" id="SSF52058">
    <property type="entry name" value="L domain-like"/>
    <property type="match status" value="1"/>
</dbReference>
<comment type="subcellular location">
    <subcellularLocation>
        <location evidence="1">Secreted</location>
        <location evidence="1">Cell wall</location>
    </subcellularLocation>
</comment>
<sequence length="309" mass="33412">MILAFKTGKKQTLFTIFFAFLSIASNVSCSDDNDITTMTWYQDLDGDGLGNPNVSMVKGTQPEDYVLNNTDPDDVKIYNGDYLIDSQEKLDAAEQFMTITGTLETRVSFRTDLRGLENLESVGTLLISGLFLTGGAEIGRSSLETLKGLDNLTSVEERLAINKNPHLTDLEGLNKLTNVNGNFSIDGNIILTNLNGLDALTSIGGTVYIDTNKLPNLEGLNTLTSIAENFTLVGDIFGSGQADLVSLQGLDNLTSIGGVLRIQFNTQLANYCTLNNLIITNNGLVGDLETLFNGYNPIKQDIVDGNCSL</sequence>
<evidence type="ECO:0000256" key="1">
    <source>
        <dbReference type="ARBA" id="ARBA00004191"/>
    </source>
</evidence>
<gene>
    <name evidence="7" type="ORF">A9Q93_01120</name>
</gene>
<evidence type="ECO:0000256" key="3">
    <source>
        <dbReference type="ARBA" id="ARBA00022525"/>
    </source>
</evidence>
<evidence type="ECO:0000256" key="2">
    <source>
        <dbReference type="ARBA" id="ARBA00022512"/>
    </source>
</evidence>
<dbReference type="InterPro" id="IPR051648">
    <property type="entry name" value="CWI-Assembly_Regulator"/>
</dbReference>
<evidence type="ECO:0000256" key="5">
    <source>
        <dbReference type="ARBA" id="ARBA00023180"/>
    </source>
</evidence>
<dbReference type="AlphaFoldDB" id="A0A1Z8BFL0"/>
<protein>
    <recommendedName>
        <fullName evidence="9">Receptor L-domain domain-containing protein</fullName>
    </recommendedName>
</protein>
<keyword evidence="5" id="KW-0325">Glycoprotein</keyword>
<dbReference type="InterPro" id="IPR036941">
    <property type="entry name" value="Rcpt_L-dom_sf"/>
</dbReference>
<comment type="caution">
    <text evidence="7">The sequence shown here is derived from an EMBL/GenBank/DDBJ whole genome shotgun (WGS) entry which is preliminary data.</text>
</comment>
<organism evidence="7 8">
    <name type="scientific">Nonlabens dokdonensis</name>
    <dbReference type="NCBI Taxonomy" id="328515"/>
    <lineage>
        <taxon>Bacteria</taxon>
        <taxon>Pseudomonadati</taxon>
        <taxon>Bacteroidota</taxon>
        <taxon>Flavobacteriia</taxon>
        <taxon>Flavobacteriales</taxon>
        <taxon>Flavobacteriaceae</taxon>
        <taxon>Nonlabens</taxon>
    </lineage>
</organism>
<feature type="chain" id="PRO_5012238860" description="Receptor L-domain domain-containing protein" evidence="6">
    <location>
        <begin position="31"/>
        <end position="309"/>
    </location>
</feature>
<dbReference type="Proteomes" id="UP000196102">
    <property type="component" value="Unassembled WGS sequence"/>
</dbReference>
<dbReference type="PANTHER" id="PTHR31018:SF3">
    <property type="entry name" value="RECEPTOR PROTEIN-TYROSINE KINASE"/>
    <property type="match status" value="1"/>
</dbReference>
<evidence type="ECO:0008006" key="9">
    <source>
        <dbReference type="Google" id="ProtNLM"/>
    </source>
</evidence>
<dbReference type="Gene3D" id="3.80.20.20">
    <property type="entry name" value="Receptor L-domain"/>
    <property type="match status" value="1"/>
</dbReference>
<evidence type="ECO:0000256" key="4">
    <source>
        <dbReference type="ARBA" id="ARBA00022729"/>
    </source>
</evidence>
<dbReference type="PANTHER" id="PTHR31018">
    <property type="entry name" value="SPORULATION-SPECIFIC PROTEIN-RELATED"/>
    <property type="match status" value="1"/>
</dbReference>
<keyword evidence="4 6" id="KW-0732">Signal</keyword>
<reference evidence="8" key="1">
    <citation type="journal article" date="2017" name="Proc. Natl. Acad. Sci. U.S.A.">
        <title>Simulation of Deepwater Horizon oil plume reveals substrate specialization within a complex community of hydrocarbon-degraders.</title>
        <authorList>
            <person name="Hu P."/>
            <person name="Dubinsky E.A."/>
            <person name="Probst A.J."/>
            <person name="Wang J."/>
            <person name="Sieber C.M.K."/>
            <person name="Tom L.M."/>
            <person name="Gardinali P."/>
            <person name="Banfield J.F."/>
            <person name="Atlas R.M."/>
            <person name="Andersen G.L."/>
        </authorList>
    </citation>
    <scope>NUCLEOTIDE SEQUENCE [LARGE SCALE GENOMIC DNA]</scope>
</reference>
<keyword evidence="3" id="KW-0964">Secreted</keyword>
<keyword evidence="2" id="KW-0134">Cell wall</keyword>
<evidence type="ECO:0000313" key="7">
    <source>
        <dbReference type="EMBL" id="OUS21373.1"/>
    </source>
</evidence>
<dbReference type="EMBL" id="MAAX01000019">
    <property type="protein sequence ID" value="OUS21373.1"/>
    <property type="molecule type" value="Genomic_DNA"/>
</dbReference>
<evidence type="ECO:0000313" key="8">
    <source>
        <dbReference type="Proteomes" id="UP000196102"/>
    </source>
</evidence>
<feature type="signal peptide" evidence="6">
    <location>
        <begin position="1"/>
        <end position="30"/>
    </location>
</feature>
<evidence type="ECO:0000256" key="6">
    <source>
        <dbReference type="SAM" id="SignalP"/>
    </source>
</evidence>
<proteinExistence type="predicted"/>
<dbReference type="GO" id="GO:0030313">
    <property type="term" value="C:cell envelope"/>
    <property type="evidence" value="ECO:0007669"/>
    <property type="project" value="UniProtKB-SubCell"/>
</dbReference>
<accession>A0A1Z8BFL0</accession>
<name>A0A1Z8BFL0_9FLAO</name>